<accession>A0ABY4Y634</accession>
<comment type="similarity">
    <text evidence="2">Belongs to the FliH family.</text>
</comment>
<sequence>MATLYKNVLVSEEEIYLYQEAPELTEEVIAEPPTVVDESRWEEIRQEAYEQGYLAGTTEERARFEQENNQSQQQLKQMLASLPQAVAQNRLDLAHEIADIVLLISKQFFIENSNNQQALSQQINHILTQLNDKQSVELCLHPQEIAALQNGVMQLSAQHLNGLKIKTDESLALGGYVLKTSHGVFDASIEKQIDKLKEVLLQLKQRGTHASMD</sequence>
<gene>
    <name evidence="10" type="ORF">J2N86_10345</name>
</gene>
<comment type="function">
    <text evidence="1">Needed for flagellar regrowth and assembly.</text>
</comment>
<keyword evidence="5" id="KW-1005">Bacterial flagellum biogenesis</keyword>
<evidence type="ECO:0000256" key="7">
    <source>
        <dbReference type="ARBA" id="ARBA00023225"/>
    </source>
</evidence>
<evidence type="ECO:0000256" key="1">
    <source>
        <dbReference type="ARBA" id="ARBA00003041"/>
    </source>
</evidence>
<evidence type="ECO:0000259" key="9">
    <source>
        <dbReference type="Pfam" id="PF02108"/>
    </source>
</evidence>
<protein>
    <recommendedName>
        <fullName evidence="3">Flagellar assembly protein FliH</fullName>
    </recommendedName>
</protein>
<feature type="domain" description="Flagellar assembly protein FliH/Type III secretion system HrpE" evidence="9">
    <location>
        <begin position="70"/>
        <end position="196"/>
    </location>
</feature>
<keyword evidence="6" id="KW-0653">Protein transport</keyword>
<keyword evidence="8" id="KW-0175">Coiled coil</keyword>
<evidence type="ECO:0000313" key="11">
    <source>
        <dbReference type="Proteomes" id="UP001057474"/>
    </source>
</evidence>
<evidence type="ECO:0000256" key="6">
    <source>
        <dbReference type="ARBA" id="ARBA00022927"/>
    </source>
</evidence>
<evidence type="ECO:0000256" key="3">
    <source>
        <dbReference type="ARBA" id="ARBA00016507"/>
    </source>
</evidence>
<name>A0ABY4Y634_9GAMM</name>
<evidence type="ECO:0000256" key="5">
    <source>
        <dbReference type="ARBA" id="ARBA00022795"/>
    </source>
</evidence>
<organism evidence="10 11">
    <name type="scientific">Legionella lytica</name>
    <dbReference type="NCBI Taxonomy" id="96232"/>
    <lineage>
        <taxon>Bacteria</taxon>
        <taxon>Pseudomonadati</taxon>
        <taxon>Pseudomonadota</taxon>
        <taxon>Gammaproteobacteria</taxon>
        <taxon>Legionellales</taxon>
        <taxon>Legionellaceae</taxon>
        <taxon>Legionella</taxon>
    </lineage>
</organism>
<dbReference type="InterPro" id="IPR051472">
    <property type="entry name" value="T3SS_Stator/FliH"/>
</dbReference>
<dbReference type="Pfam" id="PF02108">
    <property type="entry name" value="FliH"/>
    <property type="match status" value="1"/>
</dbReference>
<evidence type="ECO:0000256" key="4">
    <source>
        <dbReference type="ARBA" id="ARBA00022448"/>
    </source>
</evidence>
<evidence type="ECO:0000256" key="2">
    <source>
        <dbReference type="ARBA" id="ARBA00006602"/>
    </source>
</evidence>
<dbReference type="InterPro" id="IPR018035">
    <property type="entry name" value="Flagellar_FliH/T3SS_HrpE"/>
</dbReference>
<evidence type="ECO:0000313" key="10">
    <source>
        <dbReference type="EMBL" id="USQ13089.1"/>
    </source>
</evidence>
<dbReference type="PANTHER" id="PTHR34982">
    <property type="entry name" value="YOP PROTEINS TRANSLOCATION PROTEIN L"/>
    <property type="match status" value="1"/>
</dbReference>
<dbReference type="PANTHER" id="PTHR34982:SF1">
    <property type="entry name" value="FLAGELLAR ASSEMBLY PROTEIN FLIH"/>
    <property type="match status" value="1"/>
</dbReference>
<dbReference type="RefSeq" id="WP_252579331.1">
    <property type="nucleotide sequence ID" value="NZ_CP071527.1"/>
</dbReference>
<proteinExistence type="inferred from homology"/>
<keyword evidence="4" id="KW-0813">Transport</keyword>
<feature type="coiled-coil region" evidence="8">
    <location>
        <begin position="54"/>
        <end position="81"/>
    </location>
</feature>
<dbReference type="Proteomes" id="UP001057474">
    <property type="component" value="Chromosome"/>
</dbReference>
<keyword evidence="11" id="KW-1185">Reference proteome</keyword>
<keyword evidence="7" id="KW-1006">Bacterial flagellum protein export</keyword>
<evidence type="ECO:0000256" key="8">
    <source>
        <dbReference type="SAM" id="Coils"/>
    </source>
</evidence>
<reference evidence="10" key="1">
    <citation type="submission" date="2021-03" db="EMBL/GenBank/DDBJ databases">
        <title>Legionella lytica PCM 2298.</title>
        <authorList>
            <person name="Koper P."/>
        </authorList>
    </citation>
    <scope>NUCLEOTIDE SEQUENCE</scope>
    <source>
        <strain evidence="10">PCM 2298</strain>
    </source>
</reference>
<dbReference type="EMBL" id="CP071527">
    <property type="protein sequence ID" value="USQ13089.1"/>
    <property type="molecule type" value="Genomic_DNA"/>
</dbReference>